<accession>A0A6A0BB94</accession>
<feature type="disulfide bond" description="Redox-active" evidence="6">
    <location>
        <begin position="278"/>
        <end position="281"/>
    </location>
</feature>
<dbReference type="GO" id="GO:0005737">
    <property type="term" value="C:cytoplasm"/>
    <property type="evidence" value="ECO:0007669"/>
    <property type="project" value="UniProtKB-SubCell"/>
</dbReference>
<name>A0A6A0BB94_9LACT</name>
<comment type="similarity">
    <text evidence="6">Belongs to the HSP33 family.</text>
</comment>
<comment type="subcellular location">
    <subcellularLocation>
        <location evidence="6">Cytoplasm</location>
    </subcellularLocation>
</comment>
<evidence type="ECO:0000256" key="3">
    <source>
        <dbReference type="ARBA" id="ARBA00023157"/>
    </source>
</evidence>
<dbReference type="PIRSF" id="PIRSF005261">
    <property type="entry name" value="Heat_shock_Hsp33"/>
    <property type="match status" value="1"/>
</dbReference>
<dbReference type="AlphaFoldDB" id="A0A6A0BB94"/>
<evidence type="ECO:0000256" key="5">
    <source>
        <dbReference type="ARBA" id="ARBA00023284"/>
    </source>
</evidence>
<dbReference type="InterPro" id="IPR016153">
    <property type="entry name" value="Heat_shock_Hsp33_N"/>
</dbReference>
<proteinExistence type="inferred from homology"/>
<organism evidence="7 8">
    <name type="scientific">Pseudolactococcus hodotermopsidis</name>
    <dbReference type="NCBI Taxonomy" id="2709157"/>
    <lineage>
        <taxon>Bacteria</taxon>
        <taxon>Bacillati</taxon>
        <taxon>Bacillota</taxon>
        <taxon>Bacilli</taxon>
        <taxon>Lactobacillales</taxon>
        <taxon>Streptococcaceae</taxon>
        <taxon>Pseudolactococcus</taxon>
    </lineage>
</organism>
<dbReference type="InterPro" id="IPR000397">
    <property type="entry name" value="Heat_shock_Hsp33"/>
</dbReference>
<keyword evidence="3 6" id="KW-1015">Disulfide bond</keyword>
<dbReference type="GO" id="GO:0044183">
    <property type="term" value="F:protein folding chaperone"/>
    <property type="evidence" value="ECO:0007669"/>
    <property type="project" value="TreeGrafter"/>
</dbReference>
<evidence type="ECO:0000313" key="7">
    <source>
        <dbReference type="EMBL" id="GFH41923.1"/>
    </source>
</evidence>
<dbReference type="Gene3D" id="3.55.30.10">
    <property type="entry name" value="Hsp33 domain"/>
    <property type="match status" value="1"/>
</dbReference>
<dbReference type="InterPro" id="IPR016154">
    <property type="entry name" value="Heat_shock_Hsp33_C"/>
</dbReference>
<dbReference type="Proteomes" id="UP000480303">
    <property type="component" value="Unassembled WGS sequence"/>
</dbReference>
<dbReference type="EMBL" id="BLLI01000008">
    <property type="protein sequence ID" value="GFH41923.1"/>
    <property type="molecule type" value="Genomic_DNA"/>
</dbReference>
<dbReference type="NCBIfam" id="NF001033">
    <property type="entry name" value="PRK00114.1"/>
    <property type="match status" value="1"/>
</dbReference>
<reference evidence="7 8" key="1">
    <citation type="submission" date="2020-02" db="EMBL/GenBank/DDBJ databases">
        <title>Draft genome sequence of Lactococcus sp. Hs30E4-3.</title>
        <authorList>
            <person name="Noda S."/>
            <person name="Yuki M."/>
            <person name="Ohkuma M."/>
        </authorList>
    </citation>
    <scope>NUCLEOTIDE SEQUENCE [LARGE SCALE GENOMIC DNA]</scope>
    <source>
        <strain evidence="7 8">Hs30E4-3</strain>
    </source>
</reference>
<dbReference type="GO" id="GO:0042026">
    <property type="term" value="P:protein refolding"/>
    <property type="evidence" value="ECO:0007669"/>
    <property type="project" value="TreeGrafter"/>
</dbReference>
<keyword evidence="8" id="KW-1185">Reference proteome</keyword>
<evidence type="ECO:0000256" key="6">
    <source>
        <dbReference type="HAMAP-Rule" id="MF_00117"/>
    </source>
</evidence>
<comment type="PTM">
    <text evidence="6">Under oxidizing conditions two disulfide bonds are formed involving the reactive cysteines. Under reducing conditions zinc is bound to the reactive cysteines and the protein is inactive.</text>
</comment>
<dbReference type="GO" id="GO:0051082">
    <property type="term" value="F:unfolded protein binding"/>
    <property type="evidence" value="ECO:0007669"/>
    <property type="project" value="UniProtKB-UniRule"/>
</dbReference>
<dbReference type="SUPFAM" id="SSF118352">
    <property type="entry name" value="HSP33 redox switch-like"/>
    <property type="match status" value="1"/>
</dbReference>
<comment type="caution">
    <text evidence="7">The sequence shown here is derived from an EMBL/GenBank/DDBJ whole genome shotgun (WGS) entry which is preliminary data.</text>
</comment>
<protein>
    <recommendedName>
        <fullName evidence="6">33 kDa chaperonin</fullName>
    </recommendedName>
    <alternativeName>
        <fullName evidence="6">Heat shock protein 33 homolog</fullName>
        <shortName evidence="6">HSP33</shortName>
    </alternativeName>
</protein>
<dbReference type="HAMAP" id="MF_00117">
    <property type="entry name" value="HslO"/>
    <property type="match status" value="1"/>
</dbReference>
<keyword evidence="1 6" id="KW-0963">Cytoplasm</keyword>
<keyword evidence="4 6" id="KW-0143">Chaperone</keyword>
<evidence type="ECO:0000256" key="2">
    <source>
        <dbReference type="ARBA" id="ARBA00022833"/>
    </source>
</evidence>
<dbReference type="Gene3D" id="3.90.1280.10">
    <property type="entry name" value="HSP33 redox switch-like"/>
    <property type="match status" value="1"/>
</dbReference>
<evidence type="ECO:0000313" key="8">
    <source>
        <dbReference type="Proteomes" id="UP000480303"/>
    </source>
</evidence>
<evidence type="ECO:0000256" key="4">
    <source>
        <dbReference type="ARBA" id="ARBA00023186"/>
    </source>
</evidence>
<dbReference type="PANTHER" id="PTHR30111">
    <property type="entry name" value="33 KDA CHAPERONIN"/>
    <property type="match status" value="1"/>
</dbReference>
<gene>
    <name evidence="6 7" type="primary">hslO</name>
    <name evidence="7" type="ORF">Hs30E_04740</name>
</gene>
<dbReference type="SUPFAM" id="SSF64397">
    <property type="entry name" value="Hsp33 domain"/>
    <property type="match status" value="1"/>
</dbReference>
<evidence type="ECO:0000256" key="1">
    <source>
        <dbReference type="ARBA" id="ARBA00022490"/>
    </source>
</evidence>
<dbReference type="PANTHER" id="PTHR30111:SF1">
    <property type="entry name" value="33 KDA CHAPERONIN"/>
    <property type="match status" value="1"/>
</dbReference>
<dbReference type="CDD" id="cd00498">
    <property type="entry name" value="Hsp33"/>
    <property type="match status" value="1"/>
</dbReference>
<keyword evidence="2 6" id="KW-0862">Zinc</keyword>
<dbReference type="Pfam" id="PF01430">
    <property type="entry name" value="HSP33"/>
    <property type="match status" value="1"/>
</dbReference>
<keyword evidence="5 6" id="KW-0676">Redox-active center</keyword>
<comment type="function">
    <text evidence="6">Redox regulated molecular chaperone. Protects both thermally unfolding and oxidatively damaged proteins from irreversible aggregation. Plays an important role in the bacterial defense system toward oxidative stress.</text>
</comment>
<sequence length="299" mass="32645">MCKKYGKMDSMDKIIKTISSNGHFRAYALEATETVGEAQRRHQSWSTSTVALGRTLIAAQILGANQKGEDTITVRIQSNGAITMIVAVADTRGNVKGYIKEPNVDYKRGSTGEVLVGDLLGNGWFSVVKDMGLKTPYTGQTPLISGEIGEDLAYYLTTSEQTPSAVGLNVLLNDDETVKVAGGFLVQVMPDAPEDEIAAFEERIQKMPAISTLLRSDDHSKAILDAIYGQDQYKVLEESPLAFHCDCSRERFLTGISSLGRCEVDTLIAENHGAEVICQFCKTVYNFSENDLKDLLTNG</sequence>
<feature type="disulfide bond" description="Redox-active" evidence="6">
    <location>
        <begin position="245"/>
        <end position="247"/>
    </location>
</feature>